<organism evidence="2 3">
    <name type="scientific">Hadarchaeum yellowstonense</name>
    <dbReference type="NCBI Taxonomy" id="1776334"/>
    <lineage>
        <taxon>Archaea</taxon>
        <taxon>Methanobacteriati</taxon>
        <taxon>Candidatus Hadarchaeota</taxon>
        <taxon>Candidatus Hadarchaeia</taxon>
        <taxon>Candidatus Hadarchaeales</taxon>
        <taxon>Candidatus Hadarchaeaceae</taxon>
        <taxon>Candidatus Hadarchaeum</taxon>
    </lineage>
</organism>
<dbReference type="InterPro" id="IPR012340">
    <property type="entry name" value="NA-bd_OB-fold"/>
</dbReference>
<proteinExistence type="predicted"/>
<protein>
    <recommendedName>
        <fullName evidence="1">OB domain-containing protein</fullName>
    </recommendedName>
</protein>
<name>A0A147K0M3_HADYE</name>
<gene>
    <name evidence="2" type="ORF">APZ16_02930</name>
</gene>
<reference evidence="2 3" key="1">
    <citation type="journal article" date="2016" name="Nat. Microbiol.">
        <title>Genomic inference of the metabolism of cosmopolitan subsurface Archaea, Hadesarchaea.</title>
        <authorList>
            <person name="Baker B.J."/>
            <person name="Saw J.H."/>
            <person name="Lind A.E."/>
            <person name="Lazar C.S."/>
            <person name="Hinrichs K.-U."/>
            <person name="Teske A.P."/>
            <person name="Ettema T.J."/>
        </authorList>
    </citation>
    <scope>NUCLEOTIDE SEQUENCE [LARGE SCALE GENOMIC DNA]</scope>
</reference>
<dbReference type="Pfam" id="PF01336">
    <property type="entry name" value="tRNA_anti-codon"/>
    <property type="match status" value="1"/>
</dbReference>
<dbReference type="Gene3D" id="2.40.50.140">
    <property type="entry name" value="Nucleic acid-binding proteins"/>
    <property type="match status" value="1"/>
</dbReference>
<evidence type="ECO:0000259" key="1">
    <source>
        <dbReference type="Pfam" id="PF01336"/>
    </source>
</evidence>
<sequence length="222" mass="23961">MSEKATIKLSLICSLVGLVTIYAAAMLARPKVTPIASLNNGFVGLRVLVSGQVIDYREHEEGHLFLKLKDSSGGVISVPIFSRTRTQMEESIELLDVVEVNGEVTVYQGELEVIPGGAKDIKVIHVAPVSLSSITEENVGMPVKVQGVISKREIVGGGNILLTLQEDGGQLQIFIPSWIAENGLPEMHVGDTIRADGWIQLYNGKIELKLTSASHLHLVEDG</sequence>
<dbReference type="AlphaFoldDB" id="A0A147K0M3"/>
<feature type="domain" description="OB" evidence="1">
    <location>
        <begin position="47"/>
        <end position="115"/>
    </location>
</feature>
<evidence type="ECO:0000313" key="2">
    <source>
        <dbReference type="EMBL" id="KUO42405.1"/>
    </source>
</evidence>
<dbReference type="STRING" id="1776334.APZ16_02930"/>
<dbReference type="SUPFAM" id="SSF50249">
    <property type="entry name" value="Nucleic acid-binding proteins"/>
    <property type="match status" value="1"/>
</dbReference>
<dbReference type="EMBL" id="LQMQ01000007">
    <property type="protein sequence ID" value="KUO42405.1"/>
    <property type="molecule type" value="Genomic_DNA"/>
</dbReference>
<dbReference type="InterPro" id="IPR004365">
    <property type="entry name" value="NA-bd_OB_tRNA"/>
</dbReference>
<accession>A0A147K0M3</accession>
<comment type="caution">
    <text evidence="2">The sequence shown here is derived from an EMBL/GenBank/DDBJ whole genome shotgun (WGS) entry which is preliminary data.</text>
</comment>
<evidence type="ECO:0000313" key="3">
    <source>
        <dbReference type="Proteomes" id="UP000074294"/>
    </source>
</evidence>
<dbReference type="GO" id="GO:0003676">
    <property type="term" value="F:nucleic acid binding"/>
    <property type="evidence" value="ECO:0007669"/>
    <property type="project" value="InterPro"/>
</dbReference>
<dbReference type="Proteomes" id="UP000074294">
    <property type="component" value="Unassembled WGS sequence"/>
</dbReference>